<evidence type="ECO:0000313" key="5">
    <source>
        <dbReference type="Proteomes" id="UP000274822"/>
    </source>
</evidence>
<keyword evidence="2" id="KW-0378">Hydrolase</keyword>
<evidence type="ECO:0000256" key="3">
    <source>
        <dbReference type="ARBA" id="ARBA00022842"/>
    </source>
</evidence>
<dbReference type="Pfam" id="PF05761">
    <property type="entry name" value="5_nucleotid"/>
    <property type="match status" value="2"/>
</dbReference>
<dbReference type="InterPro" id="IPR036412">
    <property type="entry name" value="HAD-like_sf"/>
</dbReference>
<keyword evidence="5" id="KW-1185">Reference proteome</keyword>
<dbReference type="Proteomes" id="UP000274822">
    <property type="component" value="Unassembled WGS sequence"/>
</dbReference>
<dbReference type="InterPro" id="IPR008380">
    <property type="entry name" value="HAD-SF_hydro_IG_5-nucl"/>
</dbReference>
<proteinExistence type="predicted"/>
<sequence length="306" mass="35623">MLSRLFRLCPSAPRFHPSLSLPLCRSYTPDPAHLFVQKYNRKKQEHLALVHPTLTEVESFGLTQPNEVCAYTELACFCIVRNTRFINNELNLSYIDVYGFDYDYTLANYTDKLSKTIYQILRDILIDHLRYPAGLRGDLRSEFRRPRTSLWYIYPFESPIFTATYLNALPDFRNGWLMKVDSFSKIQLNTVYVGREPIKNPDQIVQLHNGIHISPHYLNANMNQLNDLFSIPESCLLSDFSPVLPLRRRPHRRAHSVLWYVPRWDWRVAASSRDGECRNVLGTVAEACAVPREPEEGWKEALLADE</sequence>
<reference evidence="4 5" key="1">
    <citation type="journal article" date="2018" name="New Phytol.">
        <title>Phylogenomics of Endogonaceae and evolution of mycorrhizas within Mucoromycota.</title>
        <authorList>
            <person name="Chang Y."/>
            <person name="Desiro A."/>
            <person name="Na H."/>
            <person name="Sandor L."/>
            <person name="Lipzen A."/>
            <person name="Clum A."/>
            <person name="Barry K."/>
            <person name="Grigoriev I.V."/>
            <person name="Martin F.M."/>
            <person name="Stajich J.E."/>
            <person name="Smith M.E."/>
            <person name="Bonito G."/>
            <person name="Spatafora J.W."/>
        </authorList>
    </citation>
    <scope>NUCLEOTIDE SEQUENCE [LARGE SCALE GENOMIC DNA]</scope>
    <source>
        <strain evidence="4 5">AD002</strain>
    </source>
</reference>
<organism evidence="4 5">
    <name type="scientific">Jimgerdemannia flammicorona</name>
    <dbReference type="NCBI Taxonomy" id="994334"/>
    <lineage>
        <taxon>Eukaryota</taxon>
        <taxon>Fungi</taxon>
        <taxon>Fungi incertae sedis</taxon>
        <taxon>Mucoromycota</taxon>
        <taxon>Mucoromycotina</taxon>
        <taxon>Endogonomycetes</taxon>
        <taxon>Endogonales</taxon>
        <taxon>Endogonaceae</taxon>
        <taxon>Jimgerdemannia</taxon>
    </lineage>
</organism>
<keyword evidence="1" id="KW-0479">Metal-binding</keyword>
<evidence type="ECO:0000256" key="2">
    <source>
        <dbReference type="ARBA" id="ARBA00022801"/>
    </source>
</evidence>
<dbReference type="SUPFAM" id="SSF56784">
    <property type="entry name" value="HAD-like"/>
    <property type="match status" value="1"/>
</dbReference>
<dbReference type="PANTHER" id="PTHR12103">
    <property type="entry name" value="5'-NUCLEOTIDASE DOMAIN-CONTAINING"/>
    <property type="match status" value="1"/>
</dbReference>
<accession>A0A433P7H2</accession>
<evidence type="ECO:0000256" key="1">
    <source>
        <dbReference type="ARBA" id="ARBA00022723"/>
    </source>
</evidence>
<protein>
    <submittedName>
        <fullName evidence="4">HAD-like domain-containing protein</fullName>
    </submittedName>
</protein>
<evidence type="ECO:0000313" key="4">
    <source>
        <dbReference type="EMBL" id="RUS13442.1"/>
    </source>
</evidence>
<gene>
    <name evidence="4" type="ORF">BC938DRAFT_477869</name>
</gene>
<dbReference type="PANTHER" id="PTHR12103:SF12">
    <property type="entry name" value="FI20020P1"/>
    <property type="match status" value="1"/>
</dbReference>
<dbReference type="AlphaFoldDB" id="A0A433P7H2"/>
<comment type="caution">
    <text evidence="4">The sequence shown here is derived from an EMBL/GenBank/DDBJ whole genome shotgun (WGS) entry which is preliminary data.</text>
</comment>
<name>A0A433P7H2_9FUNG</name>
<keyword evidence="3" id="KW-0460">Magnesium</keyword>
<dbReference type="EMBL" id="RBNJ01029864">
    <property type="protein sequence ID" value="RUS13442.1"/>
    <property type="molecule type" value="Genomic_DNA"/>
</dbReference>
<dbReference type="GO" id="GO:0008253">
    <property type="term" value="F:5'-nucleotidase activity"/>
    <property type="evidence" value="ECO:0007669"/>
    <property type="project" value="TreeGrafter"/>
</dbReference>
<dbReference type="GO" id="GO:0046872">
    <property type="term" value="F:metal ion binding"/>
    <property type="evidence" value="ECO:0007669"/>
    <property type="project" value="UniProtKB-KW"/>
</dbReference>